<dbReference type="Gene3D" id="2.60.120.10">
    <property type="entry name" value="Jelly Rolls"/>
    <property type="match status" value="1"/>
</dbReference>
<comment type="caution">
    <text evidence="2">The sequence shown here is derived from an EMBL/GenBank/DDBJ whole genome shotgun (WGS) entry which is preliminary data.</text>
</comment>
<keyword evidence="3" id="KW-1185">Reference proteome</keyword>
<dbReference type="Proteomes" id="UP000030856">
    <property type="component" value="Unassembled WGS sequence"/>
</dbReference>
<proteinExistence type="predicted"/>
<evidence type="ECO:0000259" key="1">
    <source>
        <dbReference type="PROSITE" id="PS50042"/>
    </source>
</evidence>
<name>A0A0B0HB94_SOVGS</name>
<dbReference type="PROSITE" id="PS50042">
    <property type="entry name" value="CNMP_BINDING_3"/>
    <property type="match status" value="1"/>
</dbReference>
<dbReference type="SUPFAM" id="SSF51206">
    <property type="entry name" value="cAMP-binding domain-like"/>
    <property type="match status" value="1"/>
</dbReference>
<protein>
    <recommendedName>
        <fullName evidence="1">Cyclic nucleotide-binding domain-containing protein</fullName>
    </recommendedName>
</protein>
<reference evidence="2 3" key="1">
    <citation type="journal article" date="2014" name="BMC Genomics">
        <title>The genome of the intracellular bacterium of the coastal bivalve, Solemya velum: a blueprint for thriving in and out of symbiosis.</title>
        <authorList>
            <person name="Dmytrenko O."/>
            <person name="Russell S.L."/>
            <person name="Loo W.T."/>
            <person name="Fontanez K.M."/>
            <person name="Liao L."/>
            <person name="Roeselers G."/>
            <person name="Sharma R."/>
            <person name="Stewart F.J."/>
            <person name="Newton I.L."/>
            <person name="Woyke T."/>
            <person name="Wu D."/>
            <person name="Lang J.M."/>
            <person name="Eisen J.A."/>
            <person name="Cavanaugh C.M."/>
        </authorList>
    </citation>
    <scope>NUCLEOTIDE SEQUENCE [LARGE SCALE GENOMIC DNA]</scope>
    <source>
        <strain evidence="2 3">WH</strain>
    </source>
</reference>
<feature type="domain" description="Cyclic nucleotide-binding" evidence="1">
    <location>
        <begin position="17"/>
        <end position="84"/>
    </location>
</feature>
<accession>A0A0B0HB94</accession>
<evidence type="ECO:0000313" key="3">
    <source>
        <dbReference type="Proteomes" id="UP000030856"/>
    </source>
</evidence>
<gene>
    <name evidence="2" type="ORF">JV46_13530</name>
</gene>
<dbReference type="InterPro" id="IPR000595">
    <property type="entry name" value="cNMP-bd_dom"/>
</dbReference>
<organism evidence="2 3">
    <name type="scientific">Solemya velum gill symbiont</name>
    <dbReference type="NCBI Taxonomy" id="2340"/>
    <lineage>
        <taxon>Bacteria</taxon>
        <taxon>Pseudomonadati</taxon>
        <taxon>Pseudomonadota</taxon>
        <taxon>Gammaproteobacteria</taxon>
        <taxon>sulfur-oxidizing symbionts</taxon>
    </lineage>
</organism>
<dbReference type="eggNOG" id="COG2905">
    <property type="taxonomic scope" value="Bacteria"/>
</dbReference>
<evidence type="ECO:0000313" key="2">
    <source>
        <dbReference type="EMBL" id="KHF25897.1"/>
    </source>
</evidence>
<sequence length="158" mass="17910">MEVELLEIRDFVASHPPFDALPGEALNELTPTLSIRYIRRGKEFPPSDASPTPLVYLVRRGAISLFDDGNKLLTKLGEGDLYGDHCVVTQESVDHGEATEDTLFYLVPCETMSTLQKKFPDFARFFEPENRDRLKLALERISKDPNGQSLANLKVRDW</sequence>
<dbReference type="RefSeq" id="WP_235372901.1">
    <property type="nucleotide sequence ID" value="NZ_JRAA01000001.1"/>
</dbReference>
<dbReference type="AlphaFoldDB" id="A0A0B0HB94"/>
<dbReference type="STRING" id="2340.JV46_13530"/>
<dbReference type="InterPro" id="IPR014710">
    <property type="entry name" value="RmlC-like_jellyroll"/>
</dbReference>
<dbReference type="EMBL" id="JRAA01000001">
    <property type="protein sequence ID" value="KHF25897.1"/>
    <property type="molecule type" value="Genomic_DNA"/>
</dbReference>
<dbReference type="InterPro" id="IPR018490">
    <property type="entry name" value="cNMP-bd_dom_sf"/>
</dbReference>